<comment type="caution">
    <text evidence="2">The sequence shown here is derived from an EMBL/GenBank/DDBJ whole genome shotgun (WGS) entry which is preliminary data.</text>
</comment>
<gene>
    <name evidence="2" type="ORF">TresaDRAFT_0143</name>
</gene>
<reference evidence="2 3" key="1">
    <citation type="submission" date="2011-09" db="EMBL/GenBank/DDBJ databases">
        <title>The draft genome of Treponema saccharophilum DSM 2985.</title>
        <authorList>
            <consortium name="US DOE Joint Genome Institute (JGI-PGF)"/>
            <person name="Lucas S."/>
            <person name="Copeland A."/>
            <person name="Lapidus A."/>
            <person name="Glavina del Rio T."/>
            <person name="Dalin E."/>
            <person name="Tice H."/>
            <person name="Bruce D."/>
            <person name="Goodwin L."/>
            <person name="Pitluck S."/>
            <person name="Peters L."/>
            <person name="Kyrpides N."/>
            <person name="Mavromatis K."/>
            <person name="Ivanova N."/>
            <person name="Markowitz V."/>
            <person name="Cheng J.-F."/>
            <person name="Hugenholtz P."/>
            <person name="Woyke T."/>
            <person name="Wu D."/>
            <person name="Gronow S."/>
            <person name="Wellnitz S."/>
            <person name="Brambilla E."/>
            <person name="Klenk H.-P."/>
            <person name="Eisen J.A."/>
        </authorList>
    </citation>
    <scope>NUCLEOTIDE SEQUENCE [LARGE SCALE GENOMIC DNA]</scope>
    <source>
        <strain evidence="2 3">DSM 2985</strain>
    </source>
</reference>
<dbReference type="Proteomes" id="UP000003571">
    <property type="component" value="Unassembled WGS sequence"/>
</dbReference>
<evidence type="ECO:0008006" key="4">
    <source>
        <dbReference type="Google" id="ProtNLM"/>
    </source>
</evidence>
<sequence>MRWRGKCAIIIAMNKVLASFFPSLALFSALFIVSCSQPESPVADTGGGGTLRARVDGILGTFEWADELEPGRLTENVSFGNVSSRVRMSNAAAIAELPSDGAVPEIVPAVPGFAALDLSGIPRALMDSAVKFFSGLSGGGDVDSFMASGCLFSLALFYEDGWDGGYGSFVIGRADAAQASFEIPVRFFSGDDLSGTCDDVRTSWILEGNSWKVDGIRREGSVGGAE</sequence>
<protein>
    <recommendedName>
        <fullName evidence="4">Lipoprotein</fullName>
    </recommendedName>
</protein>
<evidence type="ECO:0000313" key="3">
    <source>
        <dbReference type="Proteomes" id="UP000003571"/>
    </source>
</evidence>
<evidence type="ECO:0000313" key="2">
    <source>
        <dbReference type="EMBL" id="EIC00670.1"/>
    </source>
</evidence>
<dbReference type="PROSITE" id="PS51257">
    <property type="entry name" value="PROKAR_LIPOPROTEIN"/>
    <property type="match status" value="1"/>
</dbReference>
<name>H7EP37_9SPIR</name>
<proteinExistence type="predicted"/>
<keyword evidence="3" id="KW-1185">Reference proteome</keyword>
<organism evidence="2 3">
    <name type="scientific">Treponema saccharophilum DSM 2985</name>
    <dbReference type="NCBI Taxonomy" id="907348"/>
    <lineage>
        <taxon>Bacteria</taxon>
        <taxon>Pseudomonadati</taxon>
        <taxon>Spirochaetota</taxon>
        <taxon>Spirochaetia</taxon>
        <taxon>Spirochaetales</taxon>
        <taxon>Treponemataceae</taxon>
        <taxon>Treponema</taxon>
    </lineage>
</organism>
<accession>H7EP37</accession>
<dbReference type="PATRIC" id="fig|907348.3.peg.2728"/>
<evidence type="ECO:0000256" key="1">
    <source>
        <dbReference type="SAM" id="SignalP"/>
    </source>
</evidence>
<feature type="signal peptide" evidence="1">
    <location>
        <begin position="1"/>
        <end position="25"/>
    </location>
</feature>
<dbReference type="AlphaFoldDB" id="H7EP37"/>
<feature type="chain" id="PRO_5003609860" description="Lipoprotein" evidence="1">
    <location>
        <begin position="26"/>
        <end position="226"/>
    </location>
</feature>
<dbReference type="STRING" id="907348.TresaDRAFT_0143"/>
<keyword evidence="1" id="KW-0732">Signal</keyword>
<dbReference type="EMBL" id="AGRW01000054">
    <property type="protein sequence ID" value="EIC00670.1"/>
    <property type="molecule type" value="Genomic_DNA"/>
</dbReference>